<dbReference type="OrthoDB" id="196393at2759"/>
<dbReference type="RefSeq" id="XP_012882033.1">
    <property type="nucleotide sequence ID" value="XM_013026579.1"/>
</dbReference>
<comment type="similarity">
    <text evidence="1">Belongs to the FAM221 family.</text>
</comment>
<dbReference type="CTD" id="392307"/>
<gene>
    <name evidence="4" type="primary">Fam221b</name>
</gene>
<dbReference type="PANTHER" id="PTHR31214">
    <property type="entry name" value="PROTEIN FAM221A-RELATED"/>
    <property type="match status" value="1"/>
</dbReference>
<name>A0A1S3FZQ5_DIPOR</name>
<dbReference type="GeneID" id="105993344"/>
<evidence type="ECO:0000256" key="2">
    <source>
        <dbReference type="SAM" id="MobiDB-lite"/>
    </source>
</evidence>
<proteinExistence type="inferred from homology"/>
<feature type="region of interest" description="Disordered" evidence="2">
    <location>
        <begin position="1"/>
        <end position="64"/>
    </location>
</feature>
<dbReference type="PANTHER" id="PTHR31214:SF3">
    <property type="entry name" value="PROTEIN FAM221B"/>
    <property type="match status" value="1"/>
</dbReference>
<dbReference type="InParanoid" id="A0A1S3FZQ5"/>
<organism evidence="3 4">
    <name type="scientific">Dipodomys ordii</name>
    <name type="common">Ord's kangaroo rat</name>
    <dbReference type="NCBI Taxonomy" id="10020"/>
    <lineage>
        <taxon>Eukaryota</taxon>
        <taxon>Metazoa</taxon>
        <taxon>Chordata</taxon>
        <taxon>Craniata</taxon>
        <taxon>Vertebrata</taxon>
        <taxon>Euteleostomi</taxon>
        <taxon>Mammalia</taxon>
        <taxon>Eutheria</taxon>
        <taxon>Euarchontoglires</taxon>
        <taxon>Glires</taxon>
        <taxon>Rodentia</taxon>
        <taxon>Castorimorpha</taxon>
        <taxon>Heteromyidae</taxon>
        <taxon>Dipodomyinae</taxon>
        <taxon>Dipodomys</taxon>
    </lineage>
</organism>
<protein>
    <submittedName>
        <fullName evidence="4">Protein FAM221B</fullName>
    </submittedName>
</protein>
<feature type="compositionally biased region" description="Polar residues" evidence="2">
    <location>
        <begin position="28"/>
        <end position="52"/>
    </location>
</feature>
<sequence>MEATKVPEKPHTIMGANEHPSSKDPSTEDLQPLSTSELPSGPSILQTPSEEPQASEDLLTPSSQTRFRNYVSESSLEPSVFETPSDPPMSEFPSVSQVFSGPYGHGFPLVQTSSKTLDSISELSAEVHTDLASTRTDIASMQKEAASPEEQTVETSDIISYASLPELQLDKKKEKKGTNRYTSLPVIPTNQEELMDMVKTSEQFGAPLNHLFQWEKSEALNSIQTGIYVGWRCPHYLWDCFRICEESKCFCGHLLKEHQITTDMIVPCSESQCRCLMFCFIPSRPEEVGEFWLKRRATFDPKAWRAQCRCKHSHEEHAATGAHPCKSRGCGCKSFESNFLCAACDRRWEEHETFFEIQGMKRRKKKARVSHCSNSWHRAF</sequence>
<dbReference type="InterPro" id="IPR026755">
    <property type="entry name" value="Fam221a/b"/>
</dbReference>
<keyword evidence="3" id="KW-1185">Reference proteome</keyword>
<dbReference type="Proteomes" id="UP000081671">
    <property type="component" value="Unplaced"/>
</dbReference>
<feature type="compositionally biased region" description="Basic and acidic residues" evidence="2">
    <location>
        <begin position="1"/>
        <end position="11"/>
    </location>
</feature>
<evidence type="ECO:0000313" key="3">
    <source>
        <dbReference type="Proteomes" id="UP000081671"/>
    </source>
</evidence>
<evidence type="ECO:0000313" key="4">
    <source>
        <dbReference type="RefSeq" id="XP_012882033.1"/>
    </source>
</evidence>
<dbReference type="Pfam" id="PF14753">
    <property type="entry name" value="FAM221"/>
    <property type="match status" value="1"/>
</dbReference>
<dbReference type="AlphaFoldDB" id="A0A1S3FZQ5"/>
<accession>A0A1S3FZQ5</accession>
<dbReference type="KEGG" id="dord:105993344"/>
<evidence type="ECO:0000256" key="1">
    <source>
        <dbReference type="ARBA" id="ARBA00011026"/>
    </source>
</evidence>
<reference evidence="4" key="1">
    <citation type="submission" date="2025-08" db="UniProtKB">
        <authorList>
            <consortium name="RefSeq"/>
        </authorList>
    </citation>
    <scope>IDENTIFICATION</scope>
    <source>
        <tissue evidence="4">Kidney</tissue>
    </source>
</reference>